<feature type="transmembrane region" description="Helical" evidence="1">
    <location>
        <begin position="173"/>
        <end position="198"/>
    </location>
</feature>
<dbReference type="GeneID" id="18921540"/>
<feature type="transmembrane region" description="Helical" evidence="1">
    <location>
        <begin position="95"/>
        <end position="114"/>
    </location>
</feature>
<keyword evidence="1" id="KW-1133">Transmembrane helix</keyword>
<dbReference type="InParanoid" id="F4R5N9"/>
<organism evidence="3">
    <name type="scientific">Melampsora larici-populina (strain 98AG31 / pathotype 3-4-7)</name>
    <name type="common">Poplar leaf rust fungus</name>
    <dbReference type="NCBI Taxonomy" id="747676"/>
    <lineage>
        <taxon>Eukaryota</taxon>
        <taxon>Fungi</taxon>
        <taxon>Dikarya</taxon>
        <taxon>Basidiomycota</taxon>
        <taxon>Pucciniomycotina</taxon>
        <taxon>Pucciniomycetes</taxon>
        <taxon>Pucciniales</taxon>
        <taxon>Melampsoraceae</taxon>
        <taxon>Melampsora</taxon>
    </lineage>
</organism>
<dbReference type="OrthoDB" id="2517053at2759"/>
<dbReference type="EMBL" id="GL883091">
    <property type="protein sequence ID" value="EGG12082.1"/>
    <property type="molecule type" value="Genomic_DNA"/>
</dbReference>
<name>F4R5N9_MELLP</name>
<dbReference type="RefSeq" id="XP_007404457.1">
    <property type="nucleotide sequence ID" value="XM_007404395.1"/>
</dbReference>
<dbReference type="KEGG" id="mlr:MELLADRAFT_102011"/>
<protein>
    <submittedName>
        <fullName evidence="2">Uncharacterized protein</fullName>
    </submittedName>
</protein>
<accession>F4R5N9</accession>
<dbReference type="Proteomes" id="UP000001072">
    <property type="component" value="Unassembled WGS sequence"/>
</dbReference>
<dbReference type="AlphaFoldDB" id="F4R5N9"/>
<reference evidence="3" key="1">
    <citation type="journal article" date="2011" name="Proc. Natl. Acad. Sci. U.S.A.">
        <title>Obligate biotrophy features unraveled by the genomic analysis of rust fungi.</title>
        <authorList>
            <person name="Duplessis S."/>
            <person name="Cuomo C.A."/>
            <person name="Lin Y.-C."/>
            <person name="Aerts A."/>
            <person name="Tisserant E."/>
            <person name="Veneault-Fourrey C."/>
            <person name="Joly D.L."/>
            <person name="Hacquard S."/>
            <person name="Amselem J."/>
            <person name="Cantarel B.L."/>
            <person name="Chiu R."/>
            <person name="Coutinho P.M."/>
            <person name="Feau N."/>
            <person name="Field M."/>
            <person name="Frey P."/>
            <person name="Gelhaye E."/>
            <person name="Goldberg J."/>
            <person name="Grabherr M.G."/>
            <person name="Kodira C.D."/>
            <person name="Kohler A."/>
            <person name="Kuees U."/>
            <person name="Lindquist E.A."/>
            <person name="Lucas S.M."/>
            <person name="Mago R."/>
            <person name="Mauceli E."/>
            <person name="Morin E."/>
            <person name="Murat C."/>
            <person name="Pangilinan J.L."/>
            <person name="Park R."/>
            <person name="Pearson M."/>
            <person name="Quesneville H."/>
            <person name="Rouhier N."/>
            <person name="Sakthikumar S."/>
            <person name="Salamov A.A."/>
            <person name="Schmutz J."/>
            <person name="Selles B."/>
            <person name="Shapiro H."/>
            <person name="Tanguay P."/>
            <person name="Tuskan G.A."/>
            <person name="Henrissat B."/>
            <person name="Van de Peer Y."/>
            <person name="Rouze P."/>
            <person name="Ellis J.G."/>
            <person name="Dodds P.N."/>
            <person name="Schein J.E."/>
            <person name="Zhong S."/>
            <person name="Hamelin R.C."/>
            <person name="Grigoriev I.V."/>
            <person name="Szabo L.J."/>
            <person name="Martin F."/>
        </authorList>
    </citation>
    <scope>NUCLEOTIDE SEQUENCE [LARGE SCALE GENOMIC DNA]</scope>
    <source>
        <strain evidence="3">98AG31 / pathotype 3-4-7</strain>
    </source>
</reference>
<sequence>MLNLINISAVRENKGPTDPHNGETLGLLLTRPGPTRWLIPSSRGRVGLVWLPGRVGYRISGCWGREFQLTSSSISLSILESILIFYFSFRLKSNSSWSLIYFLSLTLTLLKLPLYRLILRSHLQTDLDLANHRANLNDYFLLEKSKITNNKLLPAPRMLIIQLSSMISVTMPIWLMSSFSIGSTWILILILSILQYLIKLPISFKTVQTMISLVMIRLVGSNLILNYLIKDSRKRDIIEDVIEDVIEDIREMEQIDDLALIKDARETEKVDSIDGIEAISEKDKIEGIDGIDLNQDLQGKTD</sequence>
<dbReference type="VEuPathDB" id="FungiDB:MELLADRAFT_102011"/>
<keyword evidence="1" id="KW-0812">Transmembrane</keyword>
<gene>
    <name evidence="2" type="ORF">MELLADRAFT_102011</name>
</gene>
<keyword evidence="3" id="KW-1185">Reference proteome</keyword>
<dbReference type="HOGENOM" id="CLU_921602_0_0_1"/>
<proteinExistence type="predicted"/>
<evidence type="ECO:0000256" key="1">
    <source>
        <dbReference type="SAM" id="Phobius"/>
    </source>
</evidence>
<keyword evidence="1" id="KW-0472">Membrane</keyword>
<evidence type="ECO:0000313" key="2">
    <source>
        <dbReference type="EMBL" id="EGG12082.1"/>
    </source>
</evidence>
<feature type="transmembrane region" description="Helical" evidence="1">
    <location>
        <begin position="210"/>
        <end position="229"/>
    </location>
</feature>
<evidence type="ECO:0000313" key="3">
    <source>
        <dbReference type="Proteomes" id="UP000001072"/>
    </source>
</evidence>